<dbReference type="InterPro" id="IPR046947">
    <property type="entry name" value="LytR-like"/>
</dbReference>
<feature type="modified residue" description="4-aspartylphosphate" evidence="3">
    <location>
        <position position="58"/>
    </location>
</feature>
<organism evidence="5 6">
    <name type="scientific">[Clostridium] fimetarium</name>
    <dbReference type="NCBI Taxonomy" id="99656"/>
    <lineage>
        <taxon>Bacteria</taxon>
        <taxon>Bacillati</taxon>
        <taxon>Bacillota</taxon>
        <taxon>Clostridia</taxon>
        <taxon>Lachnospirales</taxon>
        <taxon>Lachnospiraceae</taxon>
    </lineage>
</organism>
<dbReference type="GO" id="GO:0003677">
    <property type="term" value="F:DNA binding"/>
    <property type="evidence" value="ECO:0007669"/>
    <property type="project" value="UniProtKB-KW"/>
</dbReference>
<evidence type="ECO:0000259" key="4">
    <source>
        <dbReference type="PROSITE" id="PS50110"/>
    </source>
</evidence>
<reference evidence="5 6" key="1">
    <citation type="submission" date="2016-10" db="EMBL/GenBank/DDBJ databases">
        <authorList>
            <person name="de Groot N.N."/>
        </authorList>
    </citation>
    <scope>NUCLEOTIDE SEQUENCE [LARGE SCALE GENOMIC DNA]</scope>
    <source>
        <strain evidence="5 6">DSM 9179</strain>
    </source>
</reference>
<comment type="function">
    <text evidence="2">May play the central regulatory role in sporulation. It may be an element of the effector pathway responsible for the activation of sporulation genes in response to nutritional stress. Spo0A may act in concert with spo0H (a sigma factor) to control the expression of some genes that are critical to the sporulation process.</text>
</comment>
<dbReference type="Proteomes" id="UP000199701">
    <property type="component" value="Unassembled WGS sequence"/>
</dbReference>
<proteinExistence type="predicted"/>
<evidence type="ECO:0000256" key="1">
    <source>
        <dbReference type="ARBA" id="ARBA00018672"/>
    </source>
</evidence>
<dbReference type="SMART" id="SM00448">
    <property type="entry name" value="REC"/>
    <property type="match status" value="1"/>
</dbReference>
<gene>
    <name evidence="5" type="ORF">SAMN05421659_112130</name>
</gene>
<dbReference type="PANTHER" id="PTHR37299:SF1">
    <property type="entry name" value="STAGE 0 SPORULATION PROTEIN A HOMOLOG"/>
    <property type="match status" value="1"/>
</dbReference>
<feature type="domain" description="Response regulatory" evidence="4">
    <location>
        <begin position="3"/>
        <end position="121"/>
    </location>
</feature>
<dbReference type="SMART" id="SM00850">
    <property type="entry name" value="LytTR"/>
    <property type="match status" value="1"/>
</dbReference>
<dbReference type="EMBL" id="FOJI01000012">
    <property type="protein sequence ID" value="SEW36752.1"/>
    <property type="molecule type" value="Genomic_DNA"/>
</dbReference>
<evidence type="ECO:0000256" key="2">
    <source>
        <dbReference type="ARBA" id="ARBA00024867"/>
    </source>
</evidence>
<keyword evidence="3" id="KW-0597">Phosphoprotein</keyword>
<dbReference type="Pfam" id="PF00072">
    <property type="entry name" value="Response_reg"/>
    <property type="match status" value="1"/>
</dbReference>
<keyword evidence="5" id="KW-0238">DNA-binding</keyword>
<dbReference type="GO" id="GO:0000156">
    <property type="term" value="F:phosphorelay response regulator activity"/>
    <property type="evidence" value="ECO:0007669"/>
    <property type="project" value="InterPro"/>
</dbReference>
<dbReference type="AlphaFoldDB" id="A0A1I0R813"/>
<dbReference type="Gene3D" id="3.40.50.2300">
    <property type="match status" value="1"/>
</dbReference>
<dbReference type="Gene3D" id="2.40.50.1020">
    <property type="entry name" value="LytTr DNA-binding domain"/>
    <property type="match status" value="1"/>
</dbReference>
<dbReference type="PROSITE" id="PS50110">
    <property type="entry name" value="RESPONSE_REGULATORY"/>
    <property type="match status" value="1"/>
</dbReference>
<dbReference type="Pfam" id="PF04397">
    <property type="entry name" value="LytTR"/>
    <property type="match status" value="1"/>
</dbReference>
<dbReference type="InterPro" id="IPR001789">
    <property type="entry name" value="Sig_transdc_resp-reg_receiver"/>
</dbReference>
<dbReference type="RefSeq" id="WP_170841430.1">
    <property type="nucleotide sequence ID" value="NZ_FOJI01000012.1"/>
</dbReference>
<dbReference type="PANTHER" id="PTHR37299">
    <property type="entry name" value="TRANSCRIPTIONAL REGULATOR-RELATED"/>
    <property type="match status" value="1"/>
</dbReference>
<dbReference type="SUPFAM" id="SSF52172">
    <property type="entry name" value="CheY-like"/>
    <property type="match status" value="1"/>
</dbReference>
<dbReference type="InterPro" id="IPR011006">
    <property type="entry name" value="CheY-like_superfamily"/>
</dbReference>
<name>A0A1I0R813_9FIRM</name>
<protein>
    <recommendedName>
        <fullName evidence="1">Stage 0 sporulation protein A homolog</fullName>
    </recommendedName>
</protein>
<evidence type="ECO:0000256" key="3">
    <source>
        <dbReference type="PROSITE-ProRule" id="PRU00169"/>
    </source>
</evidence>
<dbReference type="STRING" id="99656.SAMN05421659_112130"/>
<sequence>MYKIAVCDDVSVDIDNIVEIIKKVSNEGNVLGIRYFLYKDGNDLLLNINEKFDVIFLDIQMGKMDGNEVAELIRKVDSEVILVFCSGIRVPTINLFKVQPYRYITKQFIKREMEIEIKEVLEKMISSPINYFSTFRNGNSFRINPKHIVYISLLKRGCEIFLLEEAFVKYECEKIYCEKSLKQVYEIIHDDRFVYAHNSYIINIEHVMKTTRKEVVLSNNIILTIARSKEKLLKKQMIAYFGNKYTRNDSVL</sequence>
<evidence type="ECO:0000313" key="6">
    <source>
        <dbReference type="Proteomes" id="UP000199701"/>
    </source>
</evidence>
<accession>A0A1I0R813</accession>
<evidence type="ECO:0000313" key="5">
    <source>
        <dbReference type="EMBL" id="SEW36752.1"/>
    </source>
</evidence>
<dbReference type="InterPro" id="IPR007492">
    <property type="entry name" value="LytTR_DNA-bd_dom"/>
</dbReference>
<keyword evidence="6" id="KW-1185">Reference proteome</keyword>